<protein>
    <recommendedName>
        <fullName evidence="1">Integrase zinc-binding domain-containing protein</fullName>
    </recommendedName>
</protein>
<reference evidence="2 3" key="1">
    <citation type="submission" date="2014-09" db="EMBL/GenBank/DDBJ databases">
        <authorList>
            <person name="Ellenberger Sabrina"/>
        </authorList>
    </citation>
    <scope>NUCLEOTIDE SEQUENCE [LARGE SCALE GENOMIC DNA]</scope>
    <source>
        <strain evidence="2 3">CBS 412.66</strain>
    </source>
</reference>
<dbReference type="OrthoDB" id="2281046at2759"/>
<dbReference type="EMBL" id="LN733720">
    <property type="protein sequence ID" value="CEP17736.1"/>
    <property type="molecule type" value="Genomic_DNA"/>
</dbReference>
<dbReference type="Gene3D" id="1.10.340.70">
    <property type="match status" value="1"/>
</dbReference>
<evidence type="ECO:0000313" key="2">
    <source>
        <dbReference type="EMBL" id="CEP17736.1"/>
    </source>
</evidence>
<name>A0A0B7NGR2_9FUNG</name>
<feature type="domain" description="Integrase zinc-binding" evidence="1">
    <location>
        <begin position="113"/>
        <end position="169"/>
    </location>
</feature>
<dbReference type="STRING" id="35722.A0A0B7NGR2"/>
<gene>
    <name evidence="2" type="primary">PARPA_12035.1 scaffold 44831</name>
</gene>
<dbReference type="Pfam" id="PF17921">
    <property type="entry name" value="Integrase_H2C2"/>
    <property type="match status" value="1"/>
</dbReference>
<dbReference type="InterPro" id="IPR041588">
    <property type="entry name" value="Integrase_H2C2"/>
</dbReference>
<evidence type="ECO:0000313" key="3">
    <source>
        <dbReference type="Proteomes" id="UP000054107"/>
    </source>
</evidence>
<keyword evidence="3" id="KW-1185">Reference proteome</keyword>
<sequence>MCDYRALTYIHTQKHANNSMMLNWFDYIQDFNFDVVYLPGVHNVLADRLNRLFPPMDHNMGEDVLDKNNKIIYKRKNIKFKKVNGTIRAIKRDTRDKFNVRHVEYKSGDYMIPPESERKDLLLSAHVFGHFGAESIIKSLHNDGLHWPNLAVDAVELVKACSSCQKHNISKENFNR</sequence>
<organism evidence="2 3">
    <name type="scientific">Parasitella parasitica</name>
    <dbReference type="NCBI Taxonomy" id="35722"/>
    <lineage>
        <taxon>Eukaryota</taxon>
        <taxon>Fungi</taxon>
        <taxon>Fungi incertae sedis</taxon>
        <taxon>Mucoromycota</taxon>
        <taxon>Mucoromycotina</taxon>
        <taxon>Mucoromycetes</taxon>
        <taxon>Mucorales</taxon>
        <taxon>Mucorineae</taxon>
        <taxon>Mucoraceae</taxon>
        <taxon>Parasitella</taxon>
    </lineage>
</organism>
<proteinExistence type="predicted"/>
<dbReference type="AlphaFoldDB" id="A0A0B7NGR2"/>
<dbReference type="Proteomes" id="UP000054107">
    <property type="component" value="Unassembled WGS sequence"/>
</dbReference>
<accession>A0A0B7NGR2</accession>
<evidence type="ECO:0000259" key="1">
    <source>
        <dbReference type="Pfam" id="PF17921"/>
    </source>
</evidence>